<dbReference type="InterPro" id="IPR016181">
    <property type="entry name" value="Acyl_CoA_acyltransferase"/>
</dbReference>
<evidence type="ECO:0000256" key="3">
    <source>
        <dbReference type="ARBA" id="ARBA00038502"/>
    </source>
</evidence>
<dbReference type="Proteomes" id="UP001212821">
    <property type="component" value="Chromosome"/>
</dbReference>
<keyword evidence="1" id="KW-0808">Transferase</keyword>
<dbReference type="PANTHER" id="PTHR43792:SF8">
    <property type="entry name" value="[RIBOSOMAL PROTEIN US5]-ALANINE N-ACETYLTRANSFERASE"/>
    <property type="match status" value="1"/>
</dbReference>
<evidence type="ECO:0000256" key="1">
    <source>
        <dbReference type="ARBA" id="ARBA00022679"/>
    </source>
</evidence>
<evidence type="ECO:0000313" key="6">
    <source>
        <dbReference type="Proteomes" id="UP001212821"/>
    </source>
</evidence>
<evidence type="ECO:0000259" key="4">
    <source>
        <dbReference type="PROSITE" id="PS51186"/>
    </source>
</evidence>
<evidence type="ECO:0000313" key="5">
    <source>
        <dbReference type="EMBL" id="WBP89416.1"/>
    </source>
</evidence>
<dbReference type="PROSITE" id="PS51186">
    <property type="entry name" value="GNAT"/>
    <property type="match status" value="1"/>
</dbReference>
<protein>
    <submittedName>
        <fullName evidence="5">GNAT family protein</fullName>
    </submittedName>
</protein>
<dbReference type="EMBL" id="CP115450">
    <property type="protein sequence ID" value="WBP89416.1"/>
    <property type="molecule type" value="Genomic_DNA"/>
</dbReference>
<dbReference type="RefSeq" id="WP_270147717.1">
    <property type="nucleotide sequence ID" value="NZ_CP115450.1"/>
</dbReference>
<name>A0ABY7Q9T8_9ACTN</name>
<proteinExistence type="inferred from homology"/>
<organism evidence="5 6">
    <name type="scientific">Kitasatospora cathayae</name>
    <dbReference type="NCBI Taxonomy" id="3004092"/>
    <lineage>
        <taxon>Bacteria</taxon>
        <taxon>Bacillati</taxon>
        <taxon>Actinomycetota</taxon>
        <taxon>Actinomycetes</taxon>
        <taxon>Kitasatosporales</taxon>
        <taxon>Streptomycetaceae</taxon>
        <taxon>Kitasatospora</taxon>
    </lineage>
</organism>
<feature type="domain" description="N-acetyltransferase" evidence="4">
    <location>
        <begin position="6"/>
        <end position="169"/>
    </location>
</feature>
<dbReference type="Pfam" id="PF13302">
    <property type="entry name" value="Acetyltransf_3"/>
    <property type="match status" value="1"/>
</dbReference>
<comment type="similarity">
    <text evidence="3">Belongs to the acetyltransferase family. RimJ subfamily.</text>
</comment>
<dbReference type="SUPFAM" id="SSF55729">
    <property type="entry name" value="Acyl-CoA N-acyltransferases (Nat)"/>
    <property type="match status" value="1"/>
</dbReference>
<dbReference type="PANTHER" id="PTHR43792">
    <property type="entry name" value="GNAT FAMILY, PUTATIVE (AFU_ORTHOLOGUE AFUA_3G00765)-RELATED-RELATED"/>
    <property type="match status" value="1"/>
</dbReference>
<keyword evidence="2" id="KW-0012">Acyltransferase</keyword>
<evidence type="ECO:0000256" key="2">
    <source>
        <dbReference type="ARBA" id="ARBA00023315"/>
    </source>
</evidence>
<reference evidence="6" key="1">
    <citation type="submission" date="2022-12" db="EMBL/GenBank/DDBJ databases">
        <authorList>
            <person name="Mo P."/>
        </authorList>
    </citation>
    <scope>NUCLEOTIDE SEQUENCE [LARGE SCALE GENOMIC DNA]</scope>
    <source>
        <strain evidence="6">HUAS 3-15</strain>
    </source>
</reference>
<dbReference type="InterPro" id="IPR000182">
    <property type="entry name" value="GNAT_dom"/>
</dbReference>
<dbReference type="Gene3D" id="3.40.630.30">
    <property type="match status" value="1"/>
</dbReference>
<dbReference type="InterPro" id="IPR051531">
    <property type="entry name" value="N-acetyltransferase"/>
</dbReference>
<gene>
    <name evidence="5" type="ORF">O1G21_28660</name>
</gene>
<keyword evidence="6" id="KW-1185">Reference proteome</keyword>
<accession>A0ABY7Q9T8</accession>
<sequence>MNQAKISLRPIAEADLPAFSRLVNDPEETGEFQWFGWRDPERFRRRWAEHGLLGDDQWIFAVVADGEFCGFVAARRKGALPTAQYWNIGIQLMPRVRGRGIGTEAQRLLVDYLFAHTPVVRVEADTEVDNIAEQRALEKAGFTREGVRRAVTFRAGQWRDGVLYSVLRTDPRS</sequence>